<organism evidence="1 2">
    <name type="scientific">Actinomadura parmotrematis</name>
    <dbReference type="NCBI Taxonomy" id="2864039"/>
    <lineage>
        <taxon>Bacteria</taxon>
        <taxon>Bacillati</taxon>
        <taxon>Actinomycetota</taxon>
        <taxon>Actinomycetes</taxon>
        <taxon>Streptosporangiales</taxon>
        <taxon>Thermomonosporaceae</taxon>
        <taxon>Actinomadura</taxon>
    </lineage>
</organism>
<evidence type="ECO:0000313" key="2">
    <source>
        <dbReference type="Proteomes" id="UP000774570"/>
    </source>
</evidence>
<proteinExistence type="predicted"/>
<dbReference type="EMBL" id="JAIBOA010000014">
    <property type="protein sequence ID" value="MBW8485079.1"/>
    <property type="molecule type" value="Genomic_DNA"/>
</dbReference>
<keyword evidence="2" id="KW-1185">Reference proteome</keyword>
<dbReference type="Proteomes" id="UP000774570">
    <property type="component" value="Unassembled WGS sequence"/>
</dbReference>
<sequence length="197" mass="21348">MGDYFVAVVDVEATPRDAERLAADVRAWLVAEGVVAAERTECVIGSATGHAPGPRAGEAVDGSGRDGSWRDLWHNGVDVRAGHRVHDAGQGDPTGVACPHCAHEIDLMDDGYELDHEAWAPFAAVVHGWDEGREVVLDCPSCGRPVEPTAWKWTDDYFVLAHLGVTFWNWPPLRPAFLAGLARRLGGHRVTVLEGKL</sequence>
<gene>
    <name evidence="1" type="ORF">K1Y72_22035</name>
</gene>
<dbReference type="RefSeq" id="WP_220168306.1">
    <property type="nucleotide sequence ID" value="NZ_JAIBOA010000014.1"/>
</dbReference>
<accession>A0ABS7FZN8</accession>
<reference evidence="1 2" key="1">
    <citation type="submission" date="2021-07" db="EMBL/GenBank/DDBJ databases">
        <title>Actinomadura sp. PM05-2 isolated from lichen.</title>
        <authorList>
            <person name="Somphong A."/>
            <person name="Phongsopitanun W."/>
            <person name="Tanasupawat S."/>
            <person name="Peongsungnone V."/>
        </authorList>
    </citation>
    <scope>NUCLEOTIDE SEQUENCE [LARGE SCALE GENOMIC DNA]</scope>
    <source>
        <strain evidence="1 2">PM05-2</strain>
    </source>
</reference>
<protein>
    <recommendedName>
        <fullName evidence="3">CbrC family protein</fullName>
    </recommendedName>
</protein>
<name>A0ABS7FZN8_9ACTN</name>
<evidence type="ECO:0008006" key="3">
    <source>
        <dbReference type="Google" id="ProtNLM"/>
    </source>
</evidence>
<evidence type="ECO:0000313" key="1">
    <source>
        <dbReference type="EMBL" id="MBW8485079.1"/>
    </source>
</evidence>
<comment type="caution">
    <text evidence="1">The sequence shown here is derived from an EMBL/GenBank/DDBJ whole genome shotgun (WGS) entry which is preliminary data.</text>
</comment>